<evidence type="ECO:0000313" key="11">
    <source>
        <dbReference type="Proteomes" id="UP001157974"/>
    </source>
</evidence>
<dbReference type="InterPro" id="IPR046794">
    <property type="entry name" value="Apc1_MidN"/>
</dbReference>
<dbReference type="EMBL" id="JAMWBK010000003">
    <property type="protein sequence ID" value="KAJ8907223.1"/>
    <property type="molecule type" value="Genomic_DNA"/>
</dbReference>
<evidence type="ECO:0008006" key="12">
    <source>
        <dbReference type="Google" id="ProtNLM"/>
    </source>
</evidence>
<dbReference type="Gene3D" id="1.25.10.10">
    <property type="entry name" value="Leucine-rich Repeat Variant"/>
    <property type="match status" value="2"/>
</dbReference>
<feature type="domain" description="Anaphase-promoting complex subunit 1 C-terminal" evidence="7">
    <location>
        <begin position="1451"/>
        <end position="1503"/>
    </location>
</feature>
<accession>A0AAV8V1C8</accession>
<keyword evidence="5" id="KW-0131">Cell cycle</keyword>
<evidence type="ECO:0000259" key="8">
    <source>
        <dbReference type="Pfam" id="PF20518"/>
    </source>
</evidence>
<dbReference type="InterPro" id="IPR041221">
    <property type="entry name" value="APC1_C"/>
</dbReference>
<dbReference type="PANTHER" id="PTHR12827">
    <property type="entry name" value="MEIOTIC CHECKPOINT REGULATOR TSG24 FAMILY MEMBER"/>
    <property type="match status" value="1"/>
</dbReference>
<dbReference type="Pfam" id="PF18122">
    <property type="entry name" value="APC1_C"/>
    <property type="match status" value="1"/>
</dbReference>
<keyword evidence="11" id="KW-1185">Reference proteome</keyword>
<organism evidence="10 11">
    <name type="scientific">Rhodosorus marinus</name>
    <dbReference type="NCBI Taxonomy" id="101924"/>
    <lineage>
        <taxon>Eukaryota</taxon>
        <taxon>Rhodophyta</taxon>
        <taxon>Stylonematophyceae</taxon>
        <taxon>Stylonematales</taxon>
        <taxon>Stylonemataceae</taxon>
        <taxon>Rhodosorus</taxon>
    </lineage>
</organism>
<dbReference type="Pfam" id="PF20518">
    <property type="entry name" value="Apc1_MidN"/>
    <property type="match status" value="1"/>
</dbReference>
<name>A0AAV8V1C8_9RHOD</name>
<evidence type="ECO:0000256" key="6">
    <source>
        <dbReference type="SAM" id="MobiDB-lite"/>
    </source>
</evidence>
<dbReference type="PANTHER" id="PTHR12827:SF3">
    <property type="entry name" value="ANAPHASE-PROMOTING COMPLEX SUBUNIT 1"/>
    <property type="match status" value="1"/>
</dbReference>
<evidence type="ECO:0000256" key="4">
    <source>
        <dbReference type="ARBA" id="ARBA00022776"/>
    </source>
</evidence>
<evidence type="ECO:0000259" key="9">
    <source>
        <dbReference type="Pfam" id="PF21282"/>
    </source>
</evidence>
<comment type="caution">
    <text evidence="10">The sequence shown here is derived from an EMBL/GenBank/DDBJ whole genome shotgun (WGS) entry which is preliminary data.</text>
</comment>
<dbReference type="Proteomes" id="UP001157974">
    <property type="component" value="Unassembled WGS sequence"/>
</dbReference>
<dbReference type="InterPro" id="IPR024990">
    <property type="entry name" value="Apc1"/>
</dbReference>
<feature type="region of interest" description="Disordered" evidence="6">
    <location>
        <begin position="1174"/>
        <end position="1193"/>
    </location>
</feature>
<dbReference type="GO" id="GO:0031145">
    <property type="term" value="P:anaphase-promoting complex-dependent catabolic process"/>
    <property type="evidence" value="ECO:0007669"/>
    <property type="project" value="TreeGrafter"/>
</dbReference>
<evidence type="ECO:0000256" key="2">
    <source>
        <dbReference type="ARBA" id="ARBA00022618"/>
    </source>
</evidence>
<sequence>MAVHLVVFGGVEEANRVKYLPTPLCTPSWISQREEQLTVRFANVGSKSVVWRRSVNGKRVALTSPKFLPKESLEDDTIYREEEDLRSCATLARFWEEETSSLVVVGLKFAAVLFSSGEEFECPLPLTDDSAWTFSRVFSLPFGVIFQIGHMRPSNNEAQFFLMTHPLAEMIRIPELATDDQIIFSSTDLFLLVTYSPKTDEVRIWSIDQDFDVSQKLSSFEPNAGHCSVVKQLYKSSAGSGRPPKDVFLAHDMDGKLMVCLVVNNQLVSYSATVRVDDKDGQPGSVDKIEEKFRLDGVTSAQGICARQEGQIDLIVLNCNGELELRTGKLMLARLQAPKCTGLEECIGLADGISSRVSLVDLKGRSIRMSVENLCIYDTLTSSCIAICQDLLAGDELALLMRKLYTYSYGKLDDNDSPLESEWTAFCRSVLDFLPSFNFTSDLRLPSDWEWLSERCAFDPEEDVPMLDLLEQHKPSQDGINMETVLEALHIVYEEKRLSVLTTMPLARLASLNTVIAYALDRPKFVQYYVSSHGNTTISKLFAGQTQETAMMEEDHEVPDIFLWLTRCIESRAANGAFSSKRELGLPPTSKEPLQRRASSACLIKQIMVAFEELSSVKSDDGYQRTIHVLNNVGLRKADIDALQFGLRLVLYDVLLDCKAWPKHSWPSTVYTLVGRDDVVSALNRNHSQKSDWKSVVRLNYEALKSADSSIAKKRVDTGHPPGLSGEPDGCEIEDPALQLRFGADRRIEEVRRLLRSSRPVPTVAPEGSEWDPTNPQQHEIFFKKFLRSLAAGVGRGALVLRTYSPSDPTEKLNIPPLCLEGRLRNRNGAIVKLDRTALENGELDWPEFHNGAAAGFRVIKGDGDILTRTWIVYNKPSEESGSSSYAGVLLALGVSGHLPSLRVTDWYQHLLARHDLTSLALMIGIGACNKRSMHPAASKLLCLHVRHFNDVGFSQSDWNVSLPVQAAACVGLGLLYLGSTHRSIAEGMIRELTRRPSPSQDPTGREGLALAAGLSLGMVCLGSGGMSRTLSDLRVEDRLSKFIVGGKLDNAPLDVVLESQGEVETEPQLVREATAVDIGVSAPGAIMAVGLIYLRTNDASALRWLPIPASRFEVQLVRPYHILLRVFARSLIMWDSVAATEEWIAEQLPTLRPQDGNRSDMFHYLFKNNASDASSSTGAQKEAEDAPHSQNSASNVLTEVRAMAVCGASLAIGIRFAGTADSNAFDLLLRITRTFSKSPDASLQVCTDTLGIALSLTMCGTGNLTCLRELRRLQTRSRAKNYGSQMAVTMAIGLLFLGGGSQSFDHSNETIAALVCAVYPRFPTQPADNRHHLQALRHLYALAAKPRLLEAREVDTGAPCYVPVNLKLRGRASPLKAVTPCLLSQAELIESVSVNSPRYWSLDLPIAGDLNQRRILHVKRKAAYMPYDDDPKGVKGILARSEGKLSSSVVGFSVDPVAVEFTRQFCESGARATFYESILRDCLARDKPDLVSFFLELQQLNVSRDRTRRLLEELNLRLTRAHLVSRGGSSQSLHAPFHARVSLRSNFAQLFGSPLPQRGAKYEPWQILERLDAFTIAKRSRTAANIK</sequence>
<feature type="domain" description="Anaphase-promoting complex subunit 1 beta-sandwich" evidence="9">
    <location>
        <begin position="1348"/>
        <end position="1407"/>
    </location>
</feature>
<keyword evidence="3" id="KW-0677">Repeat</keyword>
<dbReference type="InterPro" id="IPR048971">
    <property type="entry name" value="Apc1_3rd"/>
</dbReference>
<evidence type="ECO:0000313" key="10">
    <source>
        <dbReference type="EMBL" id="KAJ8907223.1"/>
    </source>
</evidence>
<evidence type="ECO:0000256" key="3">
    <source>
        <dbReference type="ARBA" id="ARBA00022737"/>
    </source>
</evidence>
<protein>
    <recommendedName>
        <fullName evidence="12">Anaphase-promoting complex subunit 1</fullName>
    </recommendedName>
</protein>
<keyword evidence="4" id="KW-0498">Mitosis</keyword>
<evidence type="ECO:0000256" key="5">
    <source>
        <dbReference type="ARBA" id="ARBA00023306"/>
    </source>
</evidence>
<reference evidence="10 11" key="1">
    <citation type="journal article" date="2023" name="Nat. Commun.">
        <title>Origin of minicircular mitochondrial genomes in red algae.</title>
        <authorList>
            <person name="Lee Y."/>
            <person name="Cho C.H."/>
            <person name="Lee Y.M."/>
            <person name="Park S.I."/>
            <person name="Yang J.H."/>
            <person name="West J.A."/>
            <person name="Bhattacharya D."/>
            <person name="Yoon H.S."/>
        </authorList>
    </citation>
    <scope>NUCLEOTIDE SEQUENCE [LARGE SCALE GENOMIC DNA]</scope>
    <source>
        <strain evidence="10 11">CCMP1338</strain>
        <tissue evidence="10">Whole cell</tissue>
    </source>
</reference>
<dbReference type="Pfam" id="PF21282">
    <property type="entry name" value="APC1_3rd"/>
    <property type="match status" value="1"/>
</dbReference>
<proteinExistence type="inferred from homology"/>
<comment type="similarity">
    <text evidence="1">Belongs to the APC1 family.</text>
</comment>
<dbReference type="GO" id="GO:0005680">
    <property type="term" value="C:anaphase-promoting complex"/>
    <property type="evidence" value="ECO:0007669"/>
    <property type="project" value="InterPro"/>
</dbReference>
<keyword evidence="2" id="KW-0132">Cell division</keyword>
<dbReference type="GO" id="GO:0070979">
    <property type="term" value="P:protein K11-linked ubiquitination"/>
    <property type="evidence" value="ECO:0007669"/>
    <property type="project" value="TreeGrafter"/>
</dbReference>
<evidence type="ECO:0000259" key="7">
    <source>
        <dbReference type="Pfam" id="PF18122"/>
    </source>
</evidence>
<evidence type="ECO:0000256" key="1">
    <source>
        <dbReference type="ARBA" id="ARBA00010547"/>
    </source>
</evidence>
<dbReference type="GO" id="GO:0007091">
    <property type="term" value="P:metaphase/anaphase transition of mitotic cell cycle"/>
    <property type="evidence" value="ECO:0007669"/>
    <property type="project" value="TreeGrafter"/>
</dbReference>
<feature type="domain" description="Anaphase-promoting complex subunit 1 middle" evidence="8">
    <location>
        <begin position="623"/>
        <end position="679"/>
    </location>
</feature>
<dbReference type="InterPro" id="IPR011989">
    <property type="entry name" value="ARM-like"/>
</dbReference>
<dbReference type="GO" id="GO:0060090">
    <property type="term" value="F:molecular adaptor activity"/>
    <property type="evidence" value="ECO:0007669"/>
    <property type="project" value="TreeGrafter"/>
</dbReference>
<gene>
    <name evidence="10" type="ORF">NDN08_003704</name>
</gene>
<dbReference type="GO" id="GO:0051301">
    <property type="term" value="P:cell division"/>
    <property type="evidence" value="ECO:0007669"/>
    <property type="project" value="UniProtKB-KW"/>
</dbReference>